<dbReference type="CDD" id="cd00093">
    <property type="entry name" value="HTH_XRE"/>
    <property type="match status" value="1"/>
</dbReference>
<dbReference type="AlphaFoldDB" id="A0A0F2TKV1"/>
<dbReference type="EMBL" id="JZKH01000001">
    <property type="protein sequence ID" value="KJS63888.1"/>
    <property type="molecule type" value="Genomic_DNA"/>
</dbReference>
<dbReference type="PROSITE" id="PS50943">
    <property type="entry name" value="HTH_CROC1"/>
    <property type="match status" value="1"/>
</dbReference>
<reference evidence="2 3" key="1">
    <citation type="submission" date="2015-02" db="EMBL/GenBank/DDBJ databases">
        <authorList>
            <person name="Ju K.-S."/>
            <person name="Doroghazi J.R."/>
            <person name="Metcalf W."/>
        </authorList>
    </citation>
    <scope>NUCLEOTIDE SEQUENCE [LARGE SCALE GENOMIC DNA]</scope>
    <source>
        <strain evidence="2 3">ATCC 31215</strain>
    </source>
</reference>
<dbReference type="SMART" id="SM00530">
    <property type="entry name" value="HTH_XRE"/>
    <property type="match status" value="1"/>
</dbReference>
<accession>A0A0F2TKV1</accession>
<evidence type="ECO:0000313" key="3">
    <source>
        <dbReference type="Proteomes" id="UP000033699"/>
    </source>
</evidence>
<proteinExistence type="predicted"/>
<dbReference type="Pfam" id="PF19054">
    <property type="entry name" value="DUF5753"/>
    <property type="match status" value="1"/>
</dbReference>
<dbReference type="Gene3D" id="1.10.260.40">
    <property type="entry name" value="lambda repressor-like DNA-binding domains"/>
    <property type="match status" value="1"/>
</dbReference>
<evidence type="ECO:0000259" key="1">
    <source>
        <dbReference type="PROSITE" id="PS50943"/>
    </source>
</evidence>
<dbReference type="Proteomes" id="UP000033699">
    <property type="component" value="Unassembled WGS sequence"/>
</dbReference>
<organism evidence="2 3">
    <name type="scientific">Streptomyces rubellomurinus (strain ATCC 31215)</name>
    <dbReference type="NCBI Taxonomy" id="359131"/>
    <lineage>
        <taxon>Bacteria</taxon>
        <taxon>Bacillati</taxon>
        <taxon>Actinomycetota</taxon>
        <taxon>Actinomycetes</taxon>
        <taxon>Kitasatosporales</taxon>
        <taxon>Streptomycetaceae</taxon>
        <taxon>Streptomyces</taxon>
    </lineage>
</organism>
<name>A0A0F2TKV1_STRR3</name>
<dbReference type="Pfam" id="PF13560">
    <property type="entry name" value="HTH_31"/>
    <property type="match status" value="1"/>
</dbReference>
<dbReference type="InterPro" id="IPR010982">
    <property type="entry name" value="Lambda_DNA-bd_dom_sf"/>
</dbReference>
<keyword evidence="3" id="KW-1185">Reference proteome</keyword>
<dbReference type="GO" id="GO:0003677">
    <property type="term" value="F:DNA binding"/>
    <property type="evidence" value="ECO:0007669"/>
    <property type="project" value="InterPro"/>
</dbReference>
<dbReference type="InterPro" id="IPR043917">
    <property type="entry name" value="DUF5753"/>
</dbReference>
<gene>
    <name evidence="2" type="ORF">VM95_00640</name>
</gene>
<feature type="domain" description="HTH cro/C1-type" evidence="1">
    <location>
        <begin position="21"/>
        <end position="56"/>
    </location>
</feature>
<evidence type="ECO:0000313" key="2">
    <source>
        <dbReference type="EMBL" id="KJS63888.1"/>
    </source>
</evidence>
<sequence>MMNGEPSEPARSRREAFGRKLRSLRQAKGLTQSQLGTLINYSGAFVSYVELGDRPPPFRFATASDTALDAGDTLVSLWWDLEQSSMIKGFFKYASYESKALQIRQYQDRIVPGILQTREYAEAIHNAAANRGSISQRQADERVAFALSRQRLHEKPDAPRCHFVLDESCLRTRIGGNAVTGAQLQRLEHFAENPNLTLQVFPFARGEACSFPWPAIMLTLSDQSTVLYSESKLGALLSKDPDEALRWERDWRHLQNSALSPADSLALIRAIRSSDDFVTV</sequence>
<dbReference type="SUPFAM" id="SSF47413">
    <property type="entry name" value="lambda repressor-like DNA-binding domains"/>
    <property type="match status" value="1"/>
</dbReference>
<dbReference type="InterPro" id="IPR001387">
    <property type="entry name" value="Cro/C1-type_HTH"/>
</dbReference>
<comment type="caution">
    <text evidence="2">The sequence shown here is derived from an EMBL/GenBank/DDBJ whole genome shotgun (WGS) entry which is preliminary data.</text>
</comment>
<protein>
    <recommendedName>
        <fullName evidence="1">HTH cro/C1-type domain-containing protein</fullName>
    </recommendedName>
</protein>